<dbReference type="Pfam" id="PF01614">
    <property type="entry name" value="IclR_C"/>
    <property type="match status" value="1"/>
</dbReference>
<dbReference type="InterPro" id="IPR005471">
    <property type="entry name" value="Tscrpt_reg_IclR_N"/>
</dbReference>
<evidence type="ECO:0000256" key="3">
    <source>
        <dbReference type="ARBA" id="ARBA00023163"/>
    </source>
</evidence>
<dbReference type="InterPro" id="IPR050707">
    <property type="entry name" value="HTH_MetabolicPath_Reg"/>
</dbReference>
<dbReference type="PANTHER" id="PTHR30136:SF23">
    <property type="entry name" value="DNA-BINDING TRANSCRIPTIONAL ACTIVATOR MHPR"/>
    <property type="match status" value="1"/>
</dbReference>
<dbReference type="InterPro" id="IPR036388">
    <property type="entry name" value="WH-like_DNA-bd_sf"/>
</dbReference>
<dbReference type="Gene3D" id="3.30.450.40">
    <property type="match status" value="1"/>
</dbReference>
<evidence type="ECO:0000313" key="7">
    <source>
        <dbReference type="EMBL" id="CAH2404599.1"/>
    </source>
</evidence>
<keyword evidence="3" id="KW-0804">Transcription</keyword>
<comment type="caution">
    <text evidence="7">The sequence shown here is derived from an EMBL/GenBank/DDBJ whole genome shotgun (WGS) entry which is preliminary data.</text>
</comment>
<feature type="transmembrane region" description="Helical" evidence="4">
    <location>
        <begin position="207"/>
        <end position="230"/>
    </location>
</feature>
<organism evidence="7 8">
    <name type="scientific">Mesorhizobium escarrei</name>
    <dbReference type="NCBI Taxonomy" id="666018"/>
    <lineage>
        <taxon>Bacteria</taxon>
        <taxon>Pseudomonadati</taxon>
        <taxon>Pseudomonadota</taxon>
        <taxon>Alphaproteobacteria</taxon>
        <taxon>Hyphomicrobiales</taxon>
        <taxon>Phyllobacteriaceae</taxon>
        <taxon>Mesorhizobium</taxon>
    </lineage>
</organism>
<dbReference type="PROSITE" id="PS51078">
    <property type="entry name" value="ICLR_ED"/>
    <property type="match status" value="1"/>
</dbReference>
<keyword evidence="4" id="KW-1133">Transmembrane helix</keyword>
<dbReference type="InterPro" id="IPR036390">
    <property type="entry name" value="WH_DNA-bd_sf"/>
</dbReference>
<dbReference type="InterPro" id="IPR029016">
    <property type="entry name" value="GAF-like_dom_sf"/>
</dbReference>
<evidence type="ECO:0000259" key="5">
    <source>
        <dbReference type="PROSITE" id="PS51077"/>
    </source>
</evidence>
<feature type="domain" description="IclR-ED" evidence="6">
    <location>
        <begin position="71"/>
        <end position="260"/>
    </location>
</feature>
<keyword evidence="2" id="KW-0238">DNA-binding</keyword>
<evidence type="ECO:0000256" key="1">
    <source>
        <dbReference type="ARBA" id="ARBA00023015"/>
    </source>
</evidence>
<dbReference type="Proteomes" id="UP001153050">
    <property type="component" value="Unassembled WGS sequence"/>
</dbReference>
<dbReference type="SUPFAM" id="SSF46785">
    <property type="entry name" value="Winged helix' DNA-binding domain"/>
    <property type="match status" value="1"/>
</dbReference>
<dbReference type="InterPro" id="IPR014757">
    <property type="entry name" value="Tscrpt_reg_IclR_C"/>
</dbReference>
<proteinExistence type="predicted"/>
<dbReference type="SUPFAM" id="SSF55781">
    <property type="entry name" value="GAF domain-like"/>
    <property type="match status" value="1"/>
</dbReference>
<dbReference type="EMBL" id="CAKXZT010000139">
    <property type="protein sequence ID" value="CAH2404599.1"/>
    <property type="molecule type" value="Genomic_DNA"/>
</dbReference>
<evidence type="ECO:0000256" key="4">
    <source>
        <dbReference type="SAM" id="Phobius"/>
    </source>
</evidence>
<dbReference type="Gene3D" id="1.10.10.10">
    <property type="entry name" value="Winged helix-like DNA-binding domain superfamily/Winged helix DNA-binding domain"/>
    <property type="match status" value="1"/>
</dbReference>
<evidence type="ECO:0000313" key="8">
    <source>
        <dbReference type="Proteomes" id="UP001153050"/>
    </source>
</evidence>
<feature type="domain" description="HTH iclR-type" evidence="5">
    <location>
        <begin position="9"/>
        <end position="70"/>
    </location>
</feature>
<keyword evidence="4" id="KW-0812">Transmembrane</keyword>
<accession>A0ABM9E653</accession>
<protein>
    <submittedName>
        <fullName evidence="7">IclR family transcriptional regulator</fullName>
    </submittedName>
</protein>
<dbReference type="Pfam" id="PF09339">
    <property type="entry name" value="HTH_IclR"/>
    <property type="match status" value="1"/>
</dbReference>
<dbReference type="SMART" id="SM00346">
    <property type="entry name" value="HTH_ICLR"/>
    <property type="match status" value="1"/>
</dbReference>
<keyword evidence="1" id="KW-0805">Transcription regulation</keyword>
<evidence type="ECO:0000256" key="2">
    <source>
        <dbReference type="ARBA" id="ARBA00023125"/>
    </source>
</evidence>
<dbReference type="PANTHER" id="PTHR30136">
    <property type="entry name" value="HELIX-TURN-HELIX TRANSCRIPTIONAL REGULATOR, ICLR FAMILY"/>
    <property type="match status" value="1"/>
</dbReference>
<evidence type="ECO:0000259" key="6">
    <source>
        <dbReference type="PROSITE" id="PS51078"/>
    </source>
</evidence>
<name>A0ABM9E653_9HYPH</name>
<keyword evidence="8" id="KW-1185">Reference proteome</keyword>
<dbReference type="PROSITE" id="PS51077">
    <property type="entry name" value="HTH_ICLR"/>
    <property type="match status" value="1"/>
</dbReference>
<keyword evidence="4" id="KW-0472">Membrane</keyword>
<sequence>MFMPAFDPVTAVLRALEVLRLVNQLDHASVAEIHRQTGIPKATVLRMVETLINAGYVAREDGAATYTATGKCLLLSNGLQVHARMTAKAAPILNVFRRKVGWPSDFGIFDGDAMVIAATNREFGTLSLNRKPGARAPMLLSALGRAYLAFCPADEQERILQALRLSKNPLDELAKDRAGTTKLLKQTRARGYSVSDREYLDTIYEGAIWGIGVPVMAAGQVVASLNVMFLRKAMSMDSGIKTLLRPLQQVAEQVGTDLDEEALGLSRGT</sequence>
<gene>
    <name evidence="7" type="ORF">MES5069_430013</name>
</gene>
<reference evidence="7 8" key="1">
    <citation type="submission" date="2022-03" db="EMBL/GenBank/DDBJ databases">
        <authorList>
            <person name="Brunel B."/>
        </authorList>
    </citation>
    <scope>NUCLEOTIDE SEQUENCE [LARGE SCALE GENOMIC DNA]</scope>
    <source>
        <strain evidence="7">STM5069sample</strain>
    </source>
</reference>